<dbReference type="InterPro" id="IPR011835">
    <property type="entry name" value="GS/SS"/>
</dbReference>
<evidence type="ECO:0000256" key="7">
    <source>
        <dbReference type="ARBA" id="ARBA00022679"/>
    </source>
</evidence>
<evidence type="ECO:0000256" key="4">
    <source>
        <dbReference type="ARBA" id="ARBA00022528"/>
    </source>
</evidence>
<feature type="compositionally biased region" description="Low complexity" evidence="12">
    <location>
        <begin position="1"/>
        <end position="17"/>
    </location>
</feature>
<sequence>MSQASSMSSSRARVQQVTFQARNQPVKPARTLQRTVASASNQGRPRNETKSLSARAASVEVAVPSTEAEKDKFPEEQCVVDEDRGRSPVSEVVKSWEESLAAKSFDVVFCASECAPWSKTGGLGDVVGSVPKALAKKGHNVMVVVPRYADYEGAADTGVRKSLWCFGQEHEVSYHHMHQDGVDYVFVGHICFERPGIYAGEGGAYDDNQFRFTLLSLACCEAPLVVPLESRGGEVMGQDVVFVANDWHTSMVPVYIAGKFRPHGVFRGARCCFAIHNLSHQGVEAASTFGGLGLPDEWIAPLEWQFPEWSDQYDEETKGRAINFMKGAILTSDRILTVSEGYAWEITTTEGGWGLDSVIKGREFVLDGIVNGIDYDVWNPAVDTMIARTYTPETLVEGKAACKRALQEELGLPVRDDVPVIGFIGRLDYQKGPDLVKDAIHQICGQDVQMVMLGSGDPEMEQWMREAEGMYPGNFRGWVGFSVPVSHKITAGADILLMPSRFEPCGLNQLYAMQYGTVPVVHAAGGLRDTVKNHEEGSNDSTGFVFEAYGGANTEGLMWALNQALRMYWDDHRTFLAIAKRGMEKDFTWDTSAGRYEQVFEWAKMDPPHCA</sequence>
<dbReference type="CDD" id="cd03791">
    <property type="entry name" value="GT5_Glycogen_synthase_DULL1-like"/>
    <property type="match status" value="1"/>
</dbReference>
<dbReference type="EMBL" id="GBEZ01019207">
    <property type="protein sequence ID" value="JAC67321.1"/>
    <property type="molecule type" value="Transcribed_RNA"/>
</dbReference>
<dbReference type="AlphaFoldDB" id="A0A061R9Z0"/>
<evidence type="ECO:0000256" key="2">
    <source>
        <dbReference type="ARBA" id="ARBA00004727"/>
    </source>
</evidence>
<dbReference type="PANTHER" id="PTHR45825">
    <property type="entry name" value="GRANULE-BOUND STARCH SYNTHASE 1, CHLOROPLASTIC/AMYLOPLASTIC"/>
    <property type="match status" value="1"/>
</dbReference>
<comment type="subcellular location">
    <subcellularLocation>
        <location evidence="11">Plastid</location>
        <location evidence="11">Chloroplast</location>
    </subcellularLocation>
    <subcellularLocation>
        <location evidence="11">Plastid</location>
        <location evidence="11">Amyloplast</location>
    </subcellularLocation>
</comment>
<dbReference type="GO" id="GO:0010021">
    <property type="term" value="P:amylopectin biosynthetic process"/>
    <property type="evidence" value="ECO:0007669"/>
    <property type="project" value="UniProtKB-ARBA"/>
</dbReference>
<dbReference type="HAMAP" id="MF_00484">
    <property type="entry name" value="Glycogen_synth"/>
    <property type="match status" value="1"/>
</dbReference>
<evidence type="ECO:0000256" key="10">
    <source>
        <dbReference type="ARBA" id="ARBA00023234"/>
    </source>
</evidence>
<dbReference type="GO" id="GO:0019252">
    <property type="term" value="P:starch biosynthetic process"/>
    <property type="evidence" value="ECO:0007669"/>
    <property type="project" value="UniProtKB-UniRule"/>
</dbReference>
<keyword evidence="4 11" id="KW-0150">Chloroplast</keyword>
<accession>A0A061R9Z0</accession>
<dbReference type="InterPro" id="IPR013534">
    <property type="entry name" value="Starch_synth_cat_dom"/>
</dbReference>
<feature type="region of interest" description="Disordered" evidence="12">
    <location>
        <begin position="1"/>
        <end position="73"/>
    </location>
</feature>
<dbReference type="UniPathway" id="UPA00152"/>
<comment type="pathway">
    <text evidence="2 11">Glycan biosynthesis; starch biosynthesis.</text>
</comment>
<evidence type="ECO:0000259" key="13">
    <source>
        <dbReference type="Pfam" id="PF00534"/>
    </source>
</evidence>
<keyword evidence="8 11" id="KW-0750">Starch biosynthesis</keyword>
<feature type="domain" description="Glycosyl transferase family 1" evidence="13">
    <location>
        <begin position="415"/>
        <end position="566"/>
    </location>
</feature>
<evidence type="ECO:0000256" key="11">
    <source>
        <dbReference type="RuleBase" id="RU361232"/>
    </source>
</evidence>
<evidence type="ECO:0000256" key="3">
    <source>
        <dbReference type="ARBA" id="ARBA00010281"/>
    </source>
</evidence>
<reference evidence="15" key="1">
    <citation type="submission" date="2014-05" db="EMBL/GenBank/DDBJ databases">
        <title>The transcriptome of the halophilic microalga Tetraselmis sp. GSL018 isolated from the Great Salt Lake, Utah.</title>
        <authorList>
            <person name="Jinkerson R.E."/>
            <person name="D'Adamo S."/>
            <person name="Posewitz M.C."/>
        </authorList>
    </citation>
    <scope>NUCLEOTIDE SEQUENCE</scope>
    <source>
        <strain evidence="15">GSL018</strain>
    </source>
</reference>
<protein>
    <recommendedName>
        <fullName evidence="11">Starch synthase, chloroplastic/amyloplastic</fullName>
        <ecNumber evidence="11">2.4.1.-</ecNumber>
    </recommendedName>
</protein>
<dbReference type="SUPFAM" id="SSF53756">
    <property type="entry name" value="UDP-Glycosyltransferase/glycogen phosphorylase"/>
    <property type="match status" value="1"/>
</dbReference>
<comment type="similarity">
    <text evidence="3 11">Belongs to the glycosyltransferase 1 family. Bacterial/plant glycogen synthase subfamily.</text>
</comment>
<keyword evidence="9" id="KW-0809">Transit peptide</keyword>
<dbReference type="GO" id="GO:0009501">
    <property type="term" value="C:amyloplast"/>
    <property type="evidence" value="ECO:0007669"/>
    <property type="project" value="UniProtKB-SubCell"/>
</dbReference>
<dbReference type="Pfam" id="PF00534">
    <property type="entry name" value="Glycos_transf_1"/>
    <property type="match status" value="1"/>
</dbReference>
<evidence type="ECO:0000256" key="1">
    <source>
        <dbReference type="ARBA" id="ARBA00001478"/>
    </source>
</evidence>
<name>A0A061R9Z0_9CHLO</name>
<dbReference type="InterPro" id="IPR001296">
    <property type="entry name" value="Glyco_trans_1"/>
</dbReference>
<evidence type="ECO:0000256" key="8">
    <source>
        <dbReference type="ARBA" id="ARBA00022922"/>
    </source>
</evidence>
<dbReference type="GO" id="GO:0004373">
    <property type="term" value="F:alpha-1,4-glucan glucosyltransferase (UDP-glucose donor) activity"/>
    <property type="evidence" value="ECO:0007669"/>
    <property type="project" value="InterPro"/>
</dbReference>
<dbReference type="NCBIfam" id="TIGR02095">
    <property type="entry name" value="glgA"/>
    <property type="match status" value="1"/>
</dbReference>
<dbReference type="Gene3D" id="3.40.50.2000">
    <property type="entry name" value="Glycogen Phosphorylase B"/>
    <property type="match status" value="2"/>
</dbReference>
<evidence type="ECO:0000256" key="12">
    <source>
        <dbReference type="SAM" id="MobiDB-lite"/>
    </source>
</evidence>
<evidence type="ECO:0000256" key="6">
    <source>
        <dbReference type="ARBA" id="ARBA00022676"/>
    </source>
</evidence>
<keyword evidence="5" id="KW-0934">Plastid</keyword>
<evidence type="ECO:0000256" key="5">
    <source>
        <dbReference type="ARBA" id="ARBA00022640"/>
    </source>
</evidence>
<proteinExistence type="inferred from homology"/>
<dbReference type="GO" id="GO:0009011">
    <property type="term" value="F:alpha-1,4-glucan glucosyltransferase (ADP-glucose donor) activity"/>
    <property type="evidence" value="ECO:0007669"/>
    <property type="project" value="UniProtKB-EC"/>
</dbReference>
<keyword evidence="6 11" id="KW-0328">Glycosyltransferase</keyword>
<keyword evidence="10 11" id="KW-0035">Amyloplast</keyword>
<organism evidence="15">
    <name type="scientific">Tetraselmis sp. GSL018</name>
    <dbReference type="NCBI Taxonomy" id="582737"/>
    <lineage>
        <taxon>Eukaryota</taxon>
        <taxon>Viridiplantae</taxon>
        <taxon>Chlorophyta</taxon>
        <taxon>core chlorophytes</taxon>
        <taxon>Chlorodendrophyceae</taxon>
        <taxon>Chlorodendrales</taxon>
        <taxon>Chlorodendraceae</taxon>
        <taxon>Tetraselmis</taxon>
    </lineage>
</organism>
<dbReference type="Pfam" id="PF08323">
    <property type="entry name" value="Glyco_transf_5"/>
    <property type="match status" value="1"/>
</dbReference>
<dbReference type="EC" id="2.4.1.-" evidence="11"/>
<gene>
    <name evidence="15" type="primary">GLGA</name>
    <name evidence="15" type="ORF">TSPGSL018_11461</name>
</gene>
<feature type="domain" description="Starch synthase catalytic" evidence="14">
    <location>
        <begin position="107"/>
        <end position="360"/>
    </location>
</feature>
<evidence type="ECO:0000313" key="15">
    <source>
        <dbReference type="EMBL" id="JAC67321.1"/>
    </source>
</evidence>
<evidence type="ECO:0000259" key="14">
    <source>
        <dbReference type="Pfam" id="PF08323"/>
    </source>
</evidence>
<evidence type="ECO:0000256" key="9">
    <source>
        <dbReference type="ARBA" id="ARBA00022946"/>
    </source>
</evidence>
<keyword evidence="7" id="KW-0808">Transferase</keyword>
<feature type="compositionally biased region" description="Polar residues" evidence="12">
    <location>
        <begin position="32"/>
        <end position="44"/>
    </location>
</feature>
<dbReference type="GO" id="GO:0009507">
    <property type="term" value="C:chloroplast"/>
    <property type="evidence" value="ECO:0007669"/>
    <property type="project" value="UniProtKB-SubCell"/>
</dbReference>
<comment type="catalytic activity">
    <reaction evidence="1">
        <text>[(1-&gt;4)-alpha-D-glucosyl](n) + ADP-alpha-D-glucose = [(1-&gt;4)-alpha-D-glucosyl](n+1) + ADP + H(+)</text>
        <dbReference type="Rhea" id="RHEA:18189"/>
        <dbReference type="Rhea" id="RHEA-COMP:9584"/>
        <dbReference type="Rhea" id="RHEA-COMP:9587"/>
        <dbReference type="ChEBI" id="CHEBI:15378"/>
        <dbReference type="ChEBI" id="CHEBI:15444"/>
        <dbReference type="ChEBI" id="CHEBI:57498"/>
        <dbReference type="ChEBI" id="CHEBI:456216"/>
        <dbReference type="EC" id="2.4.1.21"/>
    </reaction>
</comment>
<dbReference type="FunFam" id="3.40.50.2000:FF:000048">
    <property type="entry name" value="Starch synthase, chloroplastic/amyloplastic"/>
    <property type="match status" value="1"/>
</dbReference>
<dbReference type="PANTHER" id="PTHR45825:SF11">
    <property type="entry name" value="ALPHA AMYLASE DOMAIN-CONTAINING PROTEIN"/>
    <property type="match status" value="1"/>
</dbReference>